<protein>
    <recommendedName>
        <fullName evidence="1">Aminoglycoside phosphotransferase domain-containing protein</fullName>
    </recommendedName>
</protein>
<dbReference type="GO" id="GO:0004672">
    <property type="term" value="F:protein kinase activity"/>
    <property type="evidence" value="ECO:0007669"/>
    <property type="project" value="InterPro"/>
</dbReference>
<comment type="caution">
    <text evidence="2">The sequence shown here is derived from an EMBL/GenBank/DDBJ whole genome shotgun (WGS) entry which is preliminary data.</text>
</comment>
<name>X0SZR0_9ZZZZ</name>
<dbReference type="Gene3D" id="1.10.510.10">
    <property type="entry name" value="Transferase(Phosphotransferase) domain 1"/>
    <property type="match status" value="1"/>
</dbReference>
<dbReference type="PROSITE" id="PS00108">
    <property type="entry name" value="PROTEIN_KINASE_ST"/>
    <property type="match status" value="1"/>
</dbReference>
<dbReference type="EMBL" id="BARS01003862">
    <property type="protein sequence ID" value="GAF69300.1"/>
    <property type="molecule type" value="Genomic_DNA"/>
</dbReference>
<evidence type="ECO:0000259" key="1">
    <source>
        <dbReference type="Pfam" id="PF01636"/>
    </source>
</evidence>
<dbReference type="SUPFAM" id="SSF56112">
    <property type="entry name" value="Protein kinase-like (PK-like)"/>
    <property type="match status" value="1"/>
</dbReference>
<accession>X0SZR0</accession>
<sequence>MPKRIVKKLEDAALAILKAILRNVKRVLKENYGLTKISIKPIGGGAARLSIPCKVVGTRGKERIPYFAKIIGPADFVSSLSMQFLKNLYLQTMSKDPLFDSPASAGELAKYQYDMLKAMRRIRVPTAKPFGYHPIDEIRWLLVVEFIEAKPLPSIEAKTEDMDRAFKHLKNMHDNRIFHGDVKPDNLMVGKKLYILDVGRFRDGVPIKEKQAYDLSCMICCFLTHFLQKEIITVARKYYPPKALKEAADYVALIKKRPDFFITDDVANKLTKLMRKQNRPPK</sequence>
<dbReference type="InterPro" id="IPR002575">
    <property type="entry name" value="Aminoglycoside_PTrfase"/>
</dbReference>
<dbReference type="InterPro" id="IPR008271">
    <property type="entry name" value="Ser/Thr_kinase_AS"/>
</dbReference>
<proteinExistence type="predicted"/>
<dbReference type="Pfam" id="PF01636">
    <property type="entry name" value="APH"/>
    <property type="match status" value="1"/>
</dbReference>
<evidence type="ECO:0000313" key="2">
    <source>
        <dbReference type="EMBL" id="GAF69300.1"/>
    </source>
</evidence>
<gene>
    <name evidence="2" type="ORF">S01H1_07495</name>
</gene>
<dbReference type="AlphaFoldDB" id="X0SZR0"/>
<feature type="domain" description="Aminoglycoside phosphotransferase" evidence="1">
    <location>
        <begin position="99"/>
        <end position="206"/>
    </location>
</feature>
<dbReference type="InterPro" id="IPR011009">
    <property type="entry name" value="Kinase-like_dom_sf"/>
</dbReference>
<organism evidence="2">
    <name type="scientific">marine sediment metagenome</name>
    <dbReference type="NCBI Taxonomy" id="412755"/>
    <lineage>
        <taxon>unclassified sequences</taxon>
        <taxon>metagenomes</taxon>
        <taxon>ecological metagenomes</taxon>
    </lineage>
</organism>
<reference evidence="2" key="1">
    <citation type="journal article" date="2014" name="Front. Microbiol.">
        <title>High frequency of phylogenetically diverse reductive dehalogenase-homologous genes in deep subseafloor sedimentary metagenomes.</title>
        <authorList>
            <person name="Kawai M."/>
            <person name="Futagami T."/>
            <person name="Toyoda A."/>
            <person name="Takaki Y."/>
            <person name="Nishi S."/>
            <person name="Hori S."/>
            <person name="Arai W."/>
            <person name="Tsubouchi T."/>
            <person name="Morono Y."/>
            <person name="Uchiyama I."/>
            <person name="Ito T."/>
            <person name="Fujiyama A."/>
            <person name="Inagaki F."/>
            <person name="Takami H."/>
        </authorList>
    </citation>
    <scope>NUCLEOTIDE SEQUENCE</scope>
    <source>
        <strain evidence="2">Expedition CK06-06</strain>
    </source>
</reference>